<protein>
    <submittedName>
        <fullName evidence="6">WD40 repeat domain-containing protein</fullName>
    </submittedName>
</protein>
<dbReference type="PANTHER" id="PTHR19848">
    <property type="entry name" value="WD40 REPEAT PROTEIN"/>
    <property type="match status" value="1"/>
</dbReference>
<dbReference type="EMBL" id="CP126980">
    <property type="protein sequence ID" value="WIM98707.1"/>
    <property type="molecule type" value="Genomic_DNA"/>
</dbReference>
<dbReference type="Gene3D" id="1.25.40.370">
    <property type="match status" value="1"/>
</dbReference>
<dbReference type="InterPro" id="IPR020472">
    <property type="entry name" value="WD40_PAC1"/>
</dbReference>
<reference evidence="6 7" key="1">
    <citation type="submission" date="2023-06" db="EMBL/GenBank/DDBJ databases">
        <authorList>
            <person name="Yushchuk O."/>
            <person name="Binda E."/>
            <person name="Ruckert-Reed C."/>
            <person name="Fedorenko V."/>
            <person name="Kalinowski J."/>
            <person name="Marinelli F."/>
        </authorList>
    </citation>
    <scope>NUCLEOTIDE SEQUENCE [LARGE SCALE GENOMIC DNA]</scope>
    <source>
        <strain evidence="6 7">NRRL 3884</strain>
    </source>
</reference>
<keyword evidence="1 3" id="KW-0853">WD repeat</keyword>
<dbReference type="InterPro" id="IPR011047">
    <property type="entry name" value="Quinoprotein_ADH-like_sf"/>
</dbReference>
<feature type="compositionally biased region" description="Pro residues" evidence="4">
    <location>
        <begin position="198"/>
        <end position="239"/>
    </location>
</feature>
<evidence type="ECO:0000259" key="5">
    <source>
        <dbReference type="Pfam" id="PF00931"/>
    </source>
</evidence>
<feature type="repeat" description="WD" evidence="3">
    <location>
        <begin position="842"/>
        <end position="875"/>
    </location>
</feature>
<name>A0ABY8WMJ7_9ACTN</name>
<proteinExistence type="predicted"/>
<evidence type="ECO:0000256" key="3">
    <source>
        <dbReference type="PROSITE-ProRule" id="PRU00221"/>
    </source>
</evidence>
<dbReference type="Gene3D" id="1.10.10.10">
    <property type="entry name" value="Winged helix-like DNA-binding domain superfamily/Winged helix DNA-binding domain"/>
    <property type="match status" value="1"/>
</dbReference>
<keyword evidence="7" id="KW-1185">Reference proteome</keyword>
<dbReference type="Gene3D" id="2.130.10.10">
    <property type="entry name" value="YVTN repeat-like/Quinoprotein amine dehydrogenase"/>
    <property type="match status" value="3"/>
</dbReference>
<feature type="repeat" description="WD" evidence="3">
    <location>
        <begin position="883"/>
        <end position="914"/>
    </location>
</feature>
<feature type="repeat" description="WD" evidence="3">
    <location>
        <begin position="803"/>
        <end position="833"/>
    </location>
</feature>
<evidence type="ECO:0000313" key="7">
    <source>
        <dbReference type="Proteomes" id="UP001240150"/>
    </source>
</evidence>
<dbReference type="Proteomes" id="UP001240150">
    <property type="component" value="Chromosome"/>
</dbReference>
<evidence type="ECO:0000256" key="2">
    <source>
        <dbReference type="ARBA" id="ARBA00022737"/>
    </source>
</evidence>
<gene>
    <name evidence="6" type="ORF">ACTOB_002316</name>
</gene>
<evidence type="ECO:0000256" key="1">
    <source>
        <dbReference type="ARBA" id="ARBA00022574"/>
    </source>
</evidence>
<dbReference type="InterPro" id="IPR001680">
    <property type="entry name" value="WD40_rpt"/>
</dbReference>
<sequence>MHGSGGFGKTTLVGQVGRLPEIRARFPGGLLWASVGQRRTGPSLAALIGDLVVRLGGERPAVVAPMQAGRSLATVLDQYPPVLLVLDDVWTDDQLAPFLAGRAANPLLVTTRVTSLLVAGVPRVEVGPMTRDEATALLLHDLPGLPLPDLTALLALTGRWPLLLALANGILSARAVPPARTSPPRPSPSSLSSSPSLSSPPSPAPSSSPSPPPSSPSPSPAPSSSPSPPPSASPSPSFPLFPSAGDAGGSGRPVDLRGAARLLVDQLSADGTALLDPAVPSERQRALDRTVQAALDLLPEPDQRRFLELAIFPEGATIPDQILDLLWSGTGGLSPAASSDLRTALARLNLVEHANGVMRLREVLRAYVRHRLPDAELPQVHRRLVEMARPRSGGPWWALPEADRYLWRHLAHHLREAHWWDELFAVTTDLRRLAIGIPMLGVAAAVADLDRLPDARAGALRARLSQAAPLLRPIRPAGAFADVLLSRLGGSPELAAEVAAFAGEQRSRAGLVARWPLPDVGPDSLCRVIGSAVGWLDCGAVSADGSWFAAAGVSGAVTLVEPRSGAVLGRLTAPAGGVKALVAAGNRLVTGGADGTVRVWDVRRRVVERTLWTAGGEILGVAVAPSGERIAAVGGRGELAVFDSGGRVFGWSGEERLASCVFLSADRVLTASTAGAVTEHDLRTGLSELLVASGAGLPSAASGSGLPSAASGSGLSSSASGAGLSSSASGSRLPSAASGSGLSSADFGGSGVSAAPEPHRSSRDDVLVTAMAVDPAGEWVALGQADGEIRVHELRGDSEPVVLRGHQGWVSALVVSGDRIISGGEDGTVRVWDRYGPEIAMVRAHASWVTSSVLAPDRRTLITTGSDATIRVWDLPRLVQETVAGPIDWVNTCALDPSGTGLATGGRDGVVRLWHPTDATSIPLWSANEPVIRCAFTPDGNWIVAVCASQTAILRGPAPAPSRRPASSAAAPLSDRPAAASQPETGAPVPPPRTRPDTSAPVPSSGFRADTSAAVPPTGFRADTSASVPSPGFRADTSAAVSSPGFRADTSAAVPPSGSRADTSAAASAFGSSAAAPRSGGEVWQGATGCAVAPDQDLVALWDAGGGLEIRSVAGTAFFRREHGRAIQSAAFLPRHRLIVADESGTLTVWHYRSDRTRSVPLHPSPSVSTADPRVRAIQLIANRIVVVHALGVAAFEARSLHPITAAEFAGDPVTHGAISPDGRWLATTSDAGELLIWPSPASPAAPEPIAAMRVDGALFECAWAPDSRDLYAVGQRGVYAFTFRPPRTTPQPSTPPRKRRGRR</sequence>
<dbReference type="InterPro" id="IPR036388">
    <property type="entry name" value="WH-like_DNA-bd_sf"/>
</dbReference>
<dbReference type="SUPFAM" id="SSF63829">
    <property type="entry name" value="Calcium-dependent phosphotriesterase"/>
    <property type="match status" value="1"/>
</dbReference>
<dbReference type="PRINTS" id="PR00320">
    <property type="entry name" value="GPROTEINBRPT"/>
</dbReference>
<feature type="region of interest" description="Disordered" evidence="4">
    <location>
        <begin position="1283"/>
        <end position="1304"/>
    </location>
</feature>
<dbReference type="Gene3D" id="3.40.50.300">
    <property type="entry name" value="P-loop containing nucleotide triphosphate hydrolases"/>
    <property type="match status" value="1"/>
</dbReference>
<keyword evidence="2" id="KW-0677">Repeat</keyword>
<accession>A0ABY8WMJ7</accession>
<dbReference type="InterPro" id="IPR002182">
    <property type="entry name" value="NB-ARC"/>
</dbReference>
<evidence type="ECO:0000256" key="4">
    <source>
        <dbReference type="SAM" id="MobiDB-lite"/>
    </source>
</evidence>
<feature type="domain" description="NB-ARC" evidence="5">
    <location>
        <begin position="1"/>
        <end position="116"/>
    </location>
</feature>
<dbReference type="Pfam" id="PF00400">
    <property type="entry name" value="WD40"/>
    <property type="match status" value="5"/>
</dbReference>
<dbReference type="PROSITE" id="PS50294">
    <property type="entry name" value="WD_REPEATS_REGION"/>
    <property type="match status" value="3"/>
</dbReference>
<dbReference type="RefSeq" id="WP_284920088.1">
    <property type="nucleotide sequence ID" value="NZ_CP126980.1"/>
</dbReference>
<dbReference type="SUPFAM" id="SSF52540">
    <property type="entry name" value="P-loop containing nucleoside triphosphate hydrolases"/>
    <property type="match status" value="1"/>
</dbReference>
<dbReference type="InterPro" id="IPR019775">
    <property type="entry name" value="WD40_repeat_CS"/>
</dbReference>
<feature type="compositionally biased region" description="Low complexity" evidence="4">
    <location>
        <begin position="188"/>
        <end position="197"/>
    </location>
</feature>
<dbReference type="Pfam" id="PF00931">
    <property type="entry name" value="NB-ARC"/>
    <property type="match status" value="1"/>
</dbReference>
<dbReference type="InterPro" id="IPR015943">
    <property type="entry name" value="WD40/YVTN_repeat-like_dom_sf"/>
</dbReference>
<organism evidence="6 7">
    <name type="scientific">Actinoplanes oblitus</name>
    <dbReference type="NCBI Taxonomy" id="3040509"/>
    <lineage>
        <taxon>Bacteria</taxon>
        <taxon>Bacillati</taxon>
        <taxon>Actinomycetota</taxon>
        <taxon>Actinomycetes</taxon>
        <taxon>Micromonosporales</taxon>
        <taxon>Micromonosporaceae</taxon>
        <taxon>Actinoplanes</taxon>
    </lineage>
</organism>
<feature type="compositionally biased region" description="Low complexity" evidence="4">
    <location>
        <begin position="961"/>
        <end position="981"/>
    </location>
</feature>
<evidence type="ECO:0000313" key="6">
    <source>
        <dbReference type="EMBL" id="WIM98707.1"/>
    </source>
</evidence>
<dbReference type="InterPro" id="IPR027417">
    <property type="entry name" value="P-loop_NTPase"/>
</dbReference>
<feature type="region of interest" description="Disordered" evidence="4">
    <location>
        <begin position="956"/>
        <end position="1065"/>
    </location>
</feature>
<dbReference type="PANTHER" id="PTHR19848:SF8">
    <property type="entry name" value="F-BOX AND WD REPEAT DOMAIN CONTAINING 7"/>
    <property type="match status" value="1"/>
</dbReference>
<dbReference type="PROSITE" id="PS00678">
    <property type="entry name" value="WD_REPEATS_1"/>
    <property type="match status" value="2"/>
</dbReference>
<dbReference type="SMART" id="SM00320">
    <property type="entry name" value="WD40"/>
    <property type="match status" value="10"/>
</dbReference>
<dbReference type="PROSITE" id="PS50082">
    <property type="entry name" value="WD_REPEATS_2"/>
    <property type="match status" value="4"/>
</dbReference>
<dbReference type="SUPFAM" id="SSF50998">
    <property type="entry name" value="Quinoprotein alcohol dehydrogenase-like"/>
    <property type="match status" value="1"/>
</dbReference>
<feature type="repeat" description="WD" evidence="3">
    <location>
        <begin position="585"/>
        <end position="610"/>
    </location>
</feature>
<feature type="region of interest" description="Disordered" evidence="4">
    <location>
        <begin position="177"/>
        <end position="253"/>
    </location>
</feature>